<dbReference type="Proteomes" id="UP001054857">
    <property type="component" value="Unassembled WGS sequence"/>
</dbReference>
<feature type="region of interest" description="Disordered" evidence="1">
    <location>
        <begin position="332"/>
        <end position="373"/>
    </location>
</feature>
<dbReference type="PANTHER" id="PTHR46535">
    <property type="entry name" value="NEDD4-BINDING PROTEIN 2"/>
    <property type="match status" value="1"/>
</dbReference>
<feature type="domain" description="Smr" evidence="2">
    <location>
        <begin position="1145"/>
        <end position="1219"/>
    </location>
</feature>
<evidence type="ECO:0000313" key="4">
    <source>
        <dbReference type="Proteomes" id="UP001054857"/>
    </source>
</evidence>
<dbReference type="CDD" id="cd14279">
    <property type="entry name" value="CUE"/>
    <property type="match status" value="2"/>
</dbReference>
<dbReference type="PROSITE" id="PS50828">
    <property type="entry name" value="SMR"/>
    <property type="match status" value="1"/>
</dbReference>
<gene>
    <name evidence="3" type="ORF">Agub_g8715</name>
</gene>
<dbReference type="SUPFAM" id="SSF160443">
    <property type="entry name" value="SMR domain-like"/>
    <property type="match status" value="1"/>
</dbReference>
<comment type="caution">
    <text evidence="3">The sequence shown here is derived from an EMBL/GenBank/DDBJ whole genome shotgun (WGS) entry which is preliminary data.</text>
</comment>
<dbReference type="GO" id="GO:0004519">
    <property type="term" value="F:endonuclease activity"/>
    <property type="evidence" value="ECO:0007669"/>
    <property type="project" value="TreeGrafter"/>
</dbReference>
<reference evidence="3 4" key="1">
    <citation type="journal article" date="2021" name="Sci. Rep.">
        <title>Genome sequencing of the multicellular alga Astrephomene provides insights into convergent evolution of germ-soma differentiation.</title>
        <authorList>
            <person name="Yamashita S."/>
            <person name="Yamamoto K."/>
            <person name="Matsuzaki R."/>
            <person name="Suzuki S."/>
            <person name="Yamaguchi H."/>
            <person name="Hirooka S."/>
            <person name="Minakuchi Y."/>
            <person name="Miyagishima S."/>
            <person name="Kawachi M."/>
            <person name="Toyoda A."/>
            <person name="Nozaki H."/>
        </authorList>
    </citation>
    <scope>NUCLEOTIDE SEQUENCE [LARGE SCALE GENOMIC DNA]</scope>
    <source>
        <strain evidence="3 4">NIES-4017</strain>
    </source>
</reference>
<dbReference type="Gene3D" id="3.30.1370.110">
    <property type="match status" value="1"/>
</dbReference>
<dbReference type="InterPro" id="IPR052772">
    <property type="entry name" value="Endo/PolyKinase_Domain-Protein"/>
</dbReference>
<feature type="compositionally biased region" description="Basic and acidic residues" evidence="1">
    <location>
        <begin position="473"/>
        <end position="482"/>
    </location>
</feature>
<feature type="compositionally biased region" description="Low complexity" evidence="1">
    <location>
        <begin position="94"/>
        <end position="109"/>
    </location>
</feature>
<keyword evidence="4" id="KW-1185">Reference proteome</keyword>
<sequence length="1264" mass="130825">MPTYMPLQLVSGGGPGSSIPGDSSVTTLTTVNVDAGNTYNPIIYRPPATADPVVSANIAAASEQPPSPGGLDRSEDSSTPHASPYNPLGPVHGSTPPSTPSSTRVYTPPKCNVPQATGTVLASITATAAAAVPFPVIRAPSPTSAQRYNPITPPAGVTSPSWQLGQTNQAVALATTSSTAAVANDSTVITTITTAVFDNSANGNATTAGLTTSKSVPGLQPYNPLHPSNQVDSAALRRSSNDGFSQQQPSAYNPLQQQPPAGIIVPIVHPTLTHTKSAVTLVHPPSRGHNAGTFPGCVSSEVNGGKETARASSSSGMSLAGGPLAVLSAFNSTAQHQPQSQPQPQPQPQPESSVLPAYNPFPPRPSPPTKVPAVTALPPLPAINTIGLASPPPLFPAAPALPAPLPRPSLSPSVASLLPAAAAPGVASAAALSQAPAPLRRAAVQAPEDAPAVPAAEATPQPPTQTAPASVLSHDDATQREHAQALHELVGGEFDVAMCRDVLAQMDGNLERAAEFILDVGNGSSGFMQTNAAAAAVPDWQHNNASSGAGSAWDVPEGARAGVQGEAYGTWETSSTSDPWATSAAAHGGDGAAAAELATCGSGGVAAGAVEAGGIFAPEPAAGFGAFEANAAAISRAGSMLGSPQKRHASQTSIGHADDAWLQAEGDLEDEGSEDPLEELRIYFPTVDDATLQATLEALNGNVKEALQLLSELKEEDIYREIEMKRQAELDLELAKKLAEQHCASPAGAAGVCQDDDGLDLLVDAATRRQQQQQQQLVQGGQRKLRFEDDLGDLTELERQHLLQAEIAANFEQSQSARQEGQRTGRERWSLKLLVRIFGPDVDEELLAEVLATHEGNVEAARAALRAFGLTEQHPPPEPTSAHQADPPSGSGAVSSAWAANDCWAWDEGSSAAAESQSSLISRRTQSATGLMATAAASGSGSGGGATGQLHRRSGTGAGQLAGTGGGPPRHATSFDEHRQSTVAGSSTAVAPTGGSGSGNPLGPIRLLASIGINFQDMNLSDEALQCIRVAFESSPLAQLLRADNAAQGLLDRQRCRAGSLTHEEKQALWANHREVPLALKEMRELLRRGAKAAYTSAGHGSKRLARELKEAGNALDLVIREQHRKASDRIYANINAALQQQWKTDLHALLPHEALEKLDEQLHKLRIMGGNVDWLIITGKGLHSRGDGPKIPAMVDEWLARRGLERVQQPGAVLVRLTPEVFEGLDAQQAGPSSAAMGFASGSGLGVRMGPGFMEQGLDTLGV</sequence>
<feature type="region of interest" description="Disordered" evidence="1">
    <location>
        <begin position="440"/>
        <end position="482"/>
    </location>
</feature>
<feature type="compositionally biased region" description="Gly residues" evidence="1">
    <location>
        <begin position="956"/>
        <end position="968"/>
    </location>
</feature>
<dbReference type="InterPro" id="IPR002625">
    <property type="entry name" value="Smr_dom"/>
</dbReference>
<dbReference type="GO" id="GO:0005634">
    <property type="term" value="C:nucleus"/>
    <property type="evidence" value="ECO:0007669"/>
    <property type="project" value="TreeGrafter"/>
</dbReference>
<feature type="compositionally biased region" description="Polar residues" evidence="1">
    <location>
        <begin position="981"/>
        <end position="990"/>
    </location>
</feature>
<feature type="region of interest" description="Disordered" evidence="1">
    <location>
        <begin position="871"/>
        <end position="896"/>
    </location>
</feature>
<feature type="region of interest" description="Disordered" evidence="1">
    <location>
        <begin position="932"/>
        <end position="1000"/>
    </location>
</feature>
<organism evidence="3 4">
    <name type="scientific">Astrephomene gubernaculifera</name>
    <dbReference type="NCBI Taxonomy" id="47775"/>
    <lineage>
        <taxon>Eukaryota</taxon>
        <taxon>Viridiplantae</taxon>
        <taxon>Chlorophyta</taxon>
        <taxon>core chlorophytes</taxon>
        <taxon>Chlorophyceae</taxon>
        <taxon>CS clade</taxon>
        <taxon>Chlamydomonadales</taxon>
        <taxon>Astrephomenaceae</taxon>
        <taxon>Astrephomene</taxon>
    </lineage>
</organism>
<feature type="region of interest" description="Disordered" evidence="1">
    <location>
        <begin position="61"/>
        <end position="110"/>
    </location>
</feature>
<dbReference type="AlphaFoldDB" id="A0AAD3HNP5"/>
<dbReference type="PANTHER" id="PTHR46535:SF1">
    <property type="entry name" value="NEDD4-BINDING PROTEIN 2"/>
    <property type="match status" value="1"/>
</dbReference>
<feature type="compositionally biased region" description="Polar residues" evidence="1">
    <location>
        <begin position="241"/>
        <end position="258"/>
    </location>
</feature>
<protein>
    <recommendedName>
        <fullName evidence="2">Smr domain-containing protein</fullName>
    </recommendedName>
</protein>
<feature type="region of interest" description="Disordered" evidence="1">
    <location>
        <begin position="208"/>
        <end position="258"/>
    </location>
</feature>
<dbReference type="InterPro" id="IPR036063">
    <property type="entry name" value="Smr_dom_sf"/>
</dbReference>
<feature type="compositionally biased region" description="Pro residues" evidence="1">
    <location>
        <begin position="359"/>
        <end position="370"/>
    </location>
</feature>
<feature type="compositionally biased region" description="Low complexity" evidence="1">
    <location>
        <begin position="440"/>
        <end position="459"/>
    </location>
</feature>
<feature type="region of interest" description="Disordered" evidence="1">
    <location>
        <begin position="285"/>
        <end position="320"/>
    </location>
</feature>
<evidence type="ECO:0000313" key="3">
    <source>
        <dbReference type="EMBL" id="GFR47030.1"/>
    </source>
</evidence>
<evidence type="ECO:0000259" key="2">
    <source>
        <dbReference type="PROSITE" id="PS50828"/>
    </source>
</evidence>
<proteinExistence type="predicted"/>
<evidence type="ECO:0000256" key="1">
    <source>
        <dbReference type="SAM" id="MobiDB-lite"/>
    </source>
</evidence>
<name>A0AAD3HNP5_9CHLO</name>
<accession>A0AAD3HNP5</accession>
<feature type="compositionally biased region" description="Low complexity" evidence="1">
    <location>
        <begin position="310"/>
        <end position="320"/>
    </location>
</feature>
<dbReference type="EMBL" id="BMAR01000016">
    <property type="protein sequence ID" value="GFR47030.1"/>
    <property type="molecule type" value="Genomic_DNA"/>
</dbReference>